<dbReference type="RefSeq" id="WP_052892744.1">
    <property type="nucleotide sequence ID" value="NZ_CP011568.3"/>
</dbReference>
<gene>
    <name evidence="2" type="ORF">ABW99_15960</name>
</gene>
<protein>
    <recommendedName>
        <fullName evidence="4">OpgC protein</fullName>
    </recommendedName>
</protein>
<dbReference type="PIRSF" id="PIRSF028704">
    <property type="entry name" value="UPC028704"/>
    <property type="match status" value="1"/>
</dbReference>
<keyword evidence="1" id="KW-0472">Membrane</keyword>
<dbReference type="PANTHER" id="PTHR38592">
    <property type="entry name" value="BLL4819 PROTEIN"/>
    <property type="match status" value="1"/>
</dbReference>
<proteinExistence type="predicted"/>
<dbReference type="InterPro" id="IPR014550">
    <property type="entry name" value="UCP028704_OpgC"/>
</dbReference>
<organism evidence="2 3">
    <name type="scientific">Pandoraea thiooxydans</name>
    <dbReference type="NCBI Taxonomy" id="445709"/>
    <lineage>
        <taxon>Bacteria</taxon>
        <taxon>Pseudomonadati</taxon>
        <taxon>Pseudomonadota</taxon>
        <taxon>Betaproteobacteria</taxon>
        <taxon>Burkholderiales</taxon>
        <taxon>Burkholderiaceae</taxon>
        <taxon>Pandoraea</taxon>
    </lineage>
</organism>
<dbReference type="Pfam" id="PF10129">
    <property type="entry name" value="OpgC_C"/>
    <property type="match status" value="1"/>
</dbReference>
<keyword evidence="1" id="KW-0812">Transmembrane</keyword>
<feature type="transmembrane region" description="Helical" evidence="1">
    <location>
        <begin position="305"/>
        <end position="329"/>
    </location>
</feature>
<name>A0A0U4EU80_9BURK</name>
<evidence type="ECO:0008006" key="4">
    <source>
        <dbReference type="Google" id="ProtNLM"/>
    </source>
</evidence>
<feature type="transmembrane region" description="Helical" evidence="1">
    <location>
        <begin position="49"/>
        <end position="66"/>
    </location>
</feature>
<keyword evidence="1" id="KW-1133">Transmembrane helix</keyword>
<evidence type="ECO:0000256" key="1">
    <source>
        <dbReference type="SAM" id="Phobius"/>
    </source>
</evidence>
<dbReference type="AlphaFoldDB" id="A0A0U4EU80"/>
<feature type="transmembrane region" description="Helical" evidence="1">
    <location>
        <begin position="12"/>
        <end position="29"/>
    </location>
</feature>
<dbReference type="PANTHER" id="PTHR38592:SF3">
    <property type="entry name" value="BLL4819 PROTEIN"/>
    <property type="match status" value="1"/>
</dbReference>
<dbReference type="STRING" id="445709.ABW99_15960"/>
<sequence>MNQSPSSRDLRIDFFRGLALVIIFIDHTPNNLLGNFTPRMFGLSDSAETFIFLAGVSSALAFGRSFERAGWFAGLGRVAQRVWQLYRAHIGLFVAVFAIAVAADQHFGGGRYVASLNLTQVLADPGTSLVKLLSLGYLPNLFDILPLYMFFLAGVPLMVLCARLSPRLVIALSVALYVVGTANRWNPVADPTTGRPWFFDPFAWQILFVIGYGFGAGWFAIPRVTVRRLALAAAVLALGSWLVFAMRWPLHPGLLADARDMLAVLARKTDLGVLRLLYFFAQAYVVVALLRLVPSFPASRPARQIVLIGQHSLPVFVLGVMMSFIGGIVFDRLGMGVLPNLLVNGGGVALLWVWASGAAWFGRQPWRQPRGESLGQARRSRASA</sequence>
<evidence type="ECO:0000313" key="3">
    <source>
        <dbReference type="Proteomes" id="UP000036700"/>
    </source>
</evidence>
<dbReference type="Proteomes" id="UP000036700">
    <property type="component" value="Chromosome"/>
</dbReference>
<feature type="transmembrane region" description="Helical" evidence="1">
    <location>
        <begin position="202"/>
        <end position="222"/>
    </location>
</feature>
<dbReference type="EMBL" id="CP011568">
    <property type="protein sequence ID" value="ALX34818.1"/>
    <property type="molecule type" value="Genomic_DNA"/>
</dbReference>
<keyword evidence="3" id="KW-1185">Reference proteome</keyword>
<dbReference type="KEGG" id="ptx:ABW99_15960"/>
<feature type="transmembrane region" description="Helical" evidence="1">
    <location>
        <begin position="86"/>
        <end position="103"/>
    </location>
</feature>
<accession>A0A0U4EU80</accession>
<feature type="transmembrane region" description="Helical" evidence="1">
    <location>
        <begin position="168"/>
        <end position="186"/>
    </location>
</feature>
<feature type="transmembrane region" description="Helical" evidence="1">
    <location>
        <begin position="341"/>
        <end position="361"/>
    </location>
</feature>
<evidence type="ECO:0000313" key="2">
    <source>
        <dbReference type="EMBL" id="ALX34818.1"/>
    </source>
</evidence>
<feature type="transmembrane region" description="Helical" evidence="1">
    <location>
        <begin position="229"/>
        <end position="251"/>
    </location>
</feature>
<feature type="transmembrane region" description="Helical" evidence="1">
    <location>
        <begin position="141"/>
        <end position="161"/>
    </location>
</feature>
<reference evidence="3" key="1">
    <citation type="submission" date="2015-06" db="EMBL/GenBank/DDBJ databases">
        <authorList>
            <person name="Hoefler B.C."/>
            <person name="Straight P.D."/>
        </authorList>
    </citation>
    <scope>NUCLEOTIDE SEQUENCE [LARGE SCALE GENOMIC DNA]</scope>
    <source>
        <strain evidence="3">DSM 25325</strain>
    </source>
</reference>
<dbReference type="OrthoDB" id="9775975at2"/>
<feature type="transmembrane region" description="Helical" evidence="1">
    <location>
        <begin position="271"/>
        <end position="293"/>
    </location>
</feature>